<evidence type="ECO:0000256" key="3">
    <source>
        <dbReference type="ARBA" id="ARBA00023002"/>
    </source>
</evidence>
<dbReference type="CDD" id="cd02150">
    <property type="entry name" value="nitroreductase"/>
    <property type="match status" value="1"/>
</dbReference>
<dbReference type="InterPro" id="IPR029479">
    <property type="entry name" value="Nitroreductase"/>
</dbReference>
<protein>
    <submittedName>
        <fullName evidence="5">Nitroreductase family protein</fullName>
    </submittedName>
</protein>
<dbReference type="Pfam" id="PF00881">
    <property type="entry name" value="Nitroreductase"/>
    <property type="match status" value="2"/>
</dbReference>
<keyword evidence="1" id="KW-0285">Flavoprotein</keyword>
<dbReference type="SUPFAM" id="SSF55469">
    <property type="entry name" value="FMN-dependent nitroreductase-like"/>
    <property type="match status" value="1"/>
</dbReference>
<feature type="domain" description="Nitroreductase" evidence="4">
    <location>
        <begin position="65"/>
        <end position="147"/>
    </location>
</feature>
<comment type="caution">
    <text evidence="5">The sequence shown here is derived from an EMBL/GenBank/DDBJ whole genome shotgun (WGS) entry which is preliminary data.</text>
</comment>
<dbReference type="PANTHER" id="PTHR23026:SF90">
    <property type="entry name" value="IODOTYROSINE DEIODINASE 1"/>
    <property type="match status" value="1"/>
</dbReference>
<gene>
    <name evidence="5" type="ORF">ENV54_08210</name>
</gene>
<sequence length="168" mass="18381">MDVMEALLTRRSIRKYLPEPLDDAVVTQLLRAAMAAPTATVQAYDFIVAQDRAVLSQIRSFHPHAEMLAQAPLGIVICGDPEREALPGRWIMDCSAAAENILLAAHGMGLGACWVGIYPVEERINGVRGLFGIPAHVIPLCVVAVGHPGEKKAPADRFKLELIHREKW</sequence>
<accession>A0A7C4ET31</accession>
<organism evidence="5">
    <name type="scientific">Desulfomonile tiedjei</name>
    <dbReference type="NCBI Taxonomy" id="2358"/>
    <lineage>
        <taxon>Bacteria</taxon>
        <taxon>Pseudomonadati</taxon>
        <taxon>Thermodesulfobacteriota</taxon>
        <taxon>Desulfomonilia</taxon>
        <taxon>Desulfomonilales</taxon>
        <taxon>Desulfomonilaceae</taxon>
        <taxon>Desulfomonile</taxon>
    </lineage>
</organism>
<evidence type="ECO:0000313" key="5">
    <source>
        <dbReference type="EMBL" id="HGH61265.1"/>
    </source>
</evidence>
<feature type="domain" description="Nitroreductase" evidence="4">
    <location>
        <begin position="8"/>
        <end position="58"/>
    </location>
</feature>
<dbReference type="AlphaFoldDB" id="A0A7C4ET31"/>
<keyword evidence="2" id="KW-0288">FMN</keyword>
<dbReference type="Gene3D" id="3.40.109.10">
    <property type="entry name" value="NADH Oxidase"/>
    <property type="match status" value="1"/>
</dbReference>
<dbReference type="InterPro" id="IPR000415">
    <property type="entry name" value="Nitroreductase-like"/>
</dbReference>
<dbReference type="GO" id="GO:0016491">
    <property type="term" value="F:oxidoreductase activity"/>
    <property type="evidence" value="ECO:0007669"/>
    <property type="project" value="UniProtKB-KW"/>
</dbReference>
<dbReference type="EMBL" id="DTGT01000256">
    <property type="protein sequence ID" value="HGH61265.1"/>
    <property type="molecule type" value="Genomic_DNA"/>
</dbReference>
<name>A0A7C4ET31_9BACT</name>
<keyword evidence="3" id="KW-0560">Oxidoreductase</keyword>
<dbReference type="PANTHER" id="PTHR23026">
    <property type="entry name" value="NADPH NITROREDUCTASE"/>
    <property type="match status" value="1"/>
</dbReference>
<evidence type="ECO:0000256" key="1">
    <source>
        <dbReference type="ARBA" id="ARBA00022630"/>
    </source>
</evidence>
<reference evidence="5" key="1">
    <citation type="journal article" date="2020" name="mSystems">
        <title>Genome- and Community-Level Interaction Insights into Carbon Utilization and Element Cycling Functions of Hydrothermarchaeota in Hydrothermal Sediment.</title>
        <authorList>
            <person name="Zhou Z."/>
            <person name="Liu Y."/>
            <person name="Xu W."/>
            <person name="Pan J."/>
            <person name="Luo Z.H."/>
            <person name="Li M."/>
        </authorList>
    </citation>
    <scope>NUCLEOTIDE SEQUENCE [LARGE SCALE GENOMIC DNA]</scope>
    <source>
        <strain evidence="5">SpSt-769</strain>
    </source>
</reference>
<evidence type="ECO:0000256" key="2">
    <source>
        <dbReference type="ARBA" id="ARBA00022643"/>
    </source>
</evidence>
<evidence type="ECO:0000259" key="4">
    <source>
        <dbReference type="Pfam" id="PF00881"/>
    </source>
</evidence>
<proteinExistence type="predicted"/>
<dbReference type="InterPro" id="IPR050627">
    <property type="entry name" value="Nitroreductase/BluB"/>
</dbReference>